<dbReference type="PROSITE" id="PS52050">
    <property type="entry name" value="WYL"/>
    <property type="match status" value="1"/>
</dbReference>
<evidence type="ECO:0000313" key="4">
    <source>
        <dbReference type="EMBL" id="TGA97636.1"/>
    </source>
</evidence>
<comment type="caution">
    <text evidence="4">The sequence shown here is derived from an EMBL/GenBank/DDBJ whole genome shotgun (WGS) entry which is preliminary data.</text>
</comment>
<dbReference type="PANTHER" id="PTHR34580">
    <property type="match status" value="1"/>
</dbReference>
<evidence type="ECO:0000256" key="2">
    <source>
        <dbReference type="ARBA" id="ARBA00023163"/>
    </source>
</evidence>
<dbReference type="Proteomes" id="UP000298347">
    <property type="component" value="Unassembled WGS sequence"/>
</dbReference>
<keyword evidence="2" id="KW-0804">Transcription</keyword>
<dbReference type="InterPro" id="IPR051534">
    <property type="entry name" value="CBASS_pafABC_assoc_protein"/>
</dbReference>
<name>A0A4Z0GKZ9_9BACL</name>
<evidence type="ECO:0000259" key="3">
    <source>
        <dbReference type="PROSITE" id="PS51000"/>
    </source>
</evidence>
<dbReference type="Pfam" id="PF13280">
    <property type="entry name" value="WYL"/>
    <property type="match status" value="1"/>
</dbReference>
<dbReference type="InterPro" id="IPR057727">
    <property type="entry name" value="WCX_dom"/>
</dbReference>
<evidence type="ECO:0000256" key="1">
    <source>
        <dbReference type="ARBA" id="ARBA00023015"/>
    </source>
</evidence>
<dbReference type="OrthoDB" id="9815009at2"/>
<dbReference type="AlphaFoldDB" id="A0A4Z0GKZ9"/>
<keyword evidence="1" id="KW-0805">Transcription regulation</keyword>
<dbReference type="Pfam" id="PF08279">
    <property type="entry name" value="HTH_11"/>
    <property type="match status" value="1"/>
</dbReference>
<reference evidence="4 5" key="1">
    <citation type="journal article" date="2015" name="Int. J. Syst. Evol. Microbiol.">
        <title>Sporolactobacillus shoreae sp. nov. and Sporolactobacillus spathodeae sp. nov., two spore-forming lactic acid bacteria isolated from tree barks in Thailand.</title>
        <authorList>
            <person name="Thamacharoensuk T."/>
            <person name="Kitahara M."/>
            <person name="Ohkuma M."/>
            <person name="Thongchul N."/>
            <person name="Tanasupawat S."/>
        </authorList>
    </citation>
    <scope>NUCLEOTIDE SEQUENCE [LARGE SCALE GENOMIC DNA]</scope>
    <source>
        <strain evidence="4 5">BK92</strain>
    </source>
</reference>
<dbReference type="InterPro" id="IPR001034">
    <property type="entry name" value="DeoR_HTH"/>
</dbReference>
<dbReference type="PANTHER" id="PTHR34580:SF1">
    <property type="entry name" value="PROTEIN PAFC"/>
    <property type="match status" value="1"/>
</dbReference>
<dbReference type="InterPro" id="IPR026881">
    <property type="entry name" value="WYL_dom"/>
</dbReference>
<evidence type="ECO:0000313" key="5">
    <source>
        <dbReference type="Proteomes" id="UP000298347"/>
    </source>
</evidence>
<protein>
    <submittedName>
        <fullName evidence="4">WYL domain-containing protein</fullName>
    </submittedName>
</protein>
<feature type="domain" description="HTH deoR-type" evidence="3">
    <location>
        <begin position="17"/>
        <end position="76"/>
    </location>
</feature>
<dbReference type="InterPro" id="IPR013196">
    <property type="entry name" value="HTH_11"/>
</dbReference>
<dbReference type="SUPFAM" id="SSF46785">
    <property type="entry name" value="Winged helix' DNA-binding domain"/>
    <property type="match status" value="1"/>
</dbReference>
<keyword evidence="5" id="KW-1185">Reference proteome</keyword>
<accession>A0A4Z0GKZ9</accession>
<dbReference type="InterPro" id="IPR036390">
    <property type="entry name" value="WH_DNA-bd_sf"/>
</dbReference>
<dbReference type="GO" id="GO:0003700">
    <property type="term" value="F:DNA-binding transcription factor activity"/>
    <property type="evidence" value="ECO:0007669"/>
    <property type="project" value="InterPro"/>
</dbReference>
<dbReference type="Gene3D" id="1.10.10.10">
    <property type="entry name" value="Winged helix-like DNA-binding domain superfamily/Winged helix DNA-binding domain"/>
    <property type="match status" value="1"/>
</dbReference>
<proteinExistence type="predicted"/>
<dbReference type="PROSITE" id="PS51000">
    <property type="entry name" value="HTH_DEOR_2"/>
    <property type="match status" value="1"/>
</dbReference>
<dbReference type="InterPro" id="IPR028349">
    <property type="entry name" value="PafC-like"/>
</dbReference>
<gene>
    <name evidence="4" type="ORF">E4665_11025</name>
</gene>
<dbReference type="Pfam" id="PF25583">
    <property type="entry name" value="WCX"/>
    <property type="match status" value="1"/>
</dbReference>
<sequence length="330" mass="38373">MYQCYTGKKSDWRDSMRADRLLSILLSLQTEGIMSAKTLAEKLEVSERTIYRDVDALSFSGVPIYAIRGSHGGFALDRHYHFDVAGLTLPEIKQLLIGQSPGPLTDLGIESKQTIIDKLIMNLPHSYRNEAHQFSKRIYLDPSNWFEDHDEVPSLVSIKKAIEENRWIHINYQKRKGEIISREIAPYGFVAKMDSWYLIAKRREQMRVYRVSRIHAVQFTDQVFLFPENFNIGHFWTKWCHEFEMSRPSYWAVLSVDSSVLHDRSINGGWTYREEAQDDEEGRKVIRIQFETHEQALRDILSLGSKVKVIEPASLLEAVRKTIKTLVGMY</sequence>
<dbReference type="PIRSF" id="PIRSF016838">
    <property type="entry name" value="PafC"/>
    <property type="match status" value="1"/>
</dbReference>
<organism evidence="4 5">
    <name type="scientific">Sporolactobacillus shoreae</name>
    <dbReference type="NCBI Taxonomy" id="1465501"/>
    <lineage>
        <taxon>Bacteria</taxon>
        <taxon>Bacillati</taxon>
        <taxon>Bacillota</taxon>
        <taxon>Bacilli</taxon>
        <taxon>Bacillales</taxon>
        <taxon>Sporolactobacillaceae</taxon>
        <taxon>Sporolactobacillus</taxon>
    </lineage>
</organism>
<dbReference type="InterPro" id="IPR036388">
    <property type="entry name" value="WH-like_DNA-bd_sf"/>
</dbReference>
<dbReference type="EMBL" id="SRJD01000012">
    <property type="protein sequence ID" value="TGA97636.1"/>
    <property type="molecule type" value="Genomic_DNA"/>
</dbReference>